<evidence type="ECO:0000313" key="9">
    <source>
        <dbReference type="Proteomes" id="UP000019132"/>
    </source>
</evidence>
<feature type="transmembrane region" description="Helical" evidence="6">
    <location>
        <begin position="422"/>
        <end position="443"/>
    </location>
</feature>
<feature type="transmembrane region" description="Helical" evidence="6">
    <location>
        <begin position="266"/>
        <end position="283"/>
    </location>
</feature>
<feature type="transmembrane region" description="Helical" evidence="6">
    <location>
        <begin position="113"/>
        <end position="133"/>
    </location>
</feature>
<dbReference type="GO" id="GO:0016020">
    <property type="term" value="C:membrane"/>
    <property type="evidence" value="ECO:0007669"/>
    <property type="project" value="UniProtKB-SubCell"/>
</dbReference>
<reference evidence="8" key="3">
    <citation type="submission" date="2015-02" db="UniProtKB">
        <authorList>
            <consortium name="EnsemblProtists"/>
        </authorList>
    </citation>
    <scope>IDENTIFICATION</scope>
    <source>
        <strain evidence="8">DAOM BR144</strain>
    </source>
</reference>
<sequence>MWRSALVLLSRSIPNPRARVKLHVDAPAVRPAPATSPKRPTQPARMEANRVAAPSSSSPAEGTAATNDGSAQPRVPVYRPGRWDIWILGISIGLGGQYFSWNEGLKSGLYTFLIEYFLVGFAYIALCCCTSEITGALPFAGGAYGLSRCTLGFYPGFIIGCAEAIEYIIYVATSVLALADMFVESIPELDGFEPLIWLLVYASALFFHIRGDYVFWRWNIVIGVLSLFFVLLYCIGSFPHTNFALNADNDPDFRFVHGTHGFMRSLPLACWFFVGVEALNLASDDVVDPKRSIPFAQLSCILSLFLSGIVVFFVTVSLPPPGLNQVSKLLAPFDNGFQLLFTISVKTATLFSIPAMYATTFGFMWGYGKLIAAMATSKLLPPIIARPHPMYQTPYLAVLLGSTLSYFMCLLVFYVPQILDKYLFNICIAMAFIGYAGQCIGYISLKRNYPNIKSSTFHSPFGNYGAVYSLIIWLIGLVSVAGFQENGGIEILVFGGIIFVLTLFYFGYAQSRQTLSSKENKVFLMAHVMKFGKSRKKQWSRTT</sequence>
<evidence type="ECO:0000313" key="8">
    <source>
        <dbReference type="EnsemblProtists" id="PYU1_T012294"/>
    </source>
</evidence>
<feature type="compositionally biased region" description="Polar residues" evidence="5">
    <location>
        <begin position="54"/>
        <end position="70"/>
    </location>
</feature>
<dbReference type="VEuPathDB" id="FungiDB:PYU1_G012268"/>
<evidence type="ECO:0000256" key="5">
    <source>
        <dbReference type="SAM" id="MobiDB-lite"/>
    </source>
</evidence>
<evidence type="ECO:0000256" key="4">
    <source>
        <dbReference type="ARBA" id="ARBA00023136"/>
    </source>
</evidence>
<feature type="transmembrane region" description="Helical" evidence="6">
    <location>
        <begin position="153"/>
        <end position="179"/>
    </location>
</feature>
<dbReference type="Gene3D" id="1.20.1740.10">
    <property type="entry name" value="Amino acid/polyamine transporter I"/>
    <property type="match status" value="1"/>
</dbReference>
<feature type="transmembrane region" description="Helical" evidence="6">
    <location>
        <begin position="215"/>
        <end position="235"/>
    </location>
</feature>
<evidence type="ECO:0000256" key="3">
    <source>
        <dbReference type="ARBA" id="ARBA00022989"/>
    </source>
</evidence>
<dbReference type="InParanoid" id="K3X4Z5"/>
<dbReference type="InterPro" id="IPR050367">
    <property type="entry name" value="APC_superfamily"/>
</dbReference>
<reference evidence="9" key="1">
    <citation type="journal article" date="2010" name="Genome Biol.">
        <title>Genome sequence of the necrotrophic plant pathogen Pythium ultimum reveals original pathogenicity mechanisms and effector repertoire.</title>
        <authorList>
            <person name="Levesque C.A."/>
            <person name="Brouwer H."/>
            <person name="Cano L."/>
            <person name="Hamilton J.P."/>
            <person name="Holt C."/>
            <person name="Huitema E."/>
            <person name="Raffaele S."/>
            <person name="Robideau G.P."/>
            <person name="Thines M."/>
            <person name="Win J."/>
            <person name="Zerillo M.M."/>
            <person name="Beakes G.W."/>
            <person name="Boore J.L."/>
            <person name="Busam D."/>
            <person name="Dumas B."/>
            <person name="Ferriera S."/>
            <person name="Fuerstenberg S.I."/>
            <person name="Gachon C.M."/>
            <person name="Gaulin E."/>
            <person name="Govers F."/>
            <person name="Grenville-Briggs L."/>
            <person name="Horner N."/>
            <person name="Hostetler J."/>
            <person name="Jiang R.H."/>
            <person name="Johnson J."/>
            <person name="Krajaejun T."/>
            <person name="Lin H."/>
            <person name="Meijer H.J."/>
            <person name="Moore B."/>
            <person name="Morris P."/>
            <person name="Phuntmart V."/>
            <person name="Puiu D."/>
            <person name="Shetty J."/>
            <person name="Stajich J.E."/>
            <person name="Tripathy S."/>
            <person name="Wawra S."/>
            <person name="van West P."/>
            <person name="Whitty B.R."/>
            <person name="Coutinho P.M."/>
            <person name="Henrissat B."/>
            <person name="Martin F."/>
            <person name="Thomas P.D."/>
            <person name="Tyler B.M."/>
            <person name="De Vries R.P."/>
            <person name="Kamoun S."/>
            <person name="Yandell M."/>
            <person name="Tisserat N."/>
            <person name="Buell C.R."/>
        </authorList>
    </citation>
    <scope>NUCLEOTIDE SEQUENCE</scope>
    <source>
        <strain evidence="9">DAOM:BR144</strain>
    </source>
</reference>
<dbReference type="Proteomes" id="UP000019132">
    <property type="component" value="Unassembled WGS sequence"/>
</dbReference>
<feature type="transmembrane region" description="Helical" evidence="6">
    <location>
        <begin position="339"/>
        <end position="358"/>
    </location>
</feature>
<evidence type="ECO:0000256" key="6">
    <source>
        <dbReference type="SAM" id="Phobius"/>
    </source>
</evidence>
<dbReference type="EnsemblProtists" id="PYU1_T012294">
    <property type="protein sequence ID" value="PYU1_T012294"/>
    <property type="gene ID" value="PYU1_G012268"/>
</dbReference>
<protein>
    <recommendedName>
        <fullName evidence="7">Amino acid permease/ SLC12A domain-containing protein</fullName>
    </recommendedName>
</protein>
<dbReference type="STRING" id="431595.K3X4Z5"/>
<feature type="transmembrane region" description="Helical" evidence="6">
    <location>
        <begin position="396"/>
        <end position="416"/>
    </location>
</feature>
<name>K3X4Z5_GLOUD</name>
<proteinExistence type="predicted"/>
<feature type="region of interest" description="Disordered" evidence="5">
    <location>
        <begin position="28"/>
        <end position="73"/>
    </location>
</feature>
<feature type="domain" description="Amino acid permease/ SLC12A" evidence="7">
    <location>
        <begin position="107"/>
        <end position="479"/>
    </location>
</feature>
<evidence type="ECO:0000259" key="7">
    <source>
        <dbReference type="Pfam" id="PF00324"/>
    </source>
</evidence>
<dbReference type="OMA" id="HGAKYSP"/>
<dbReference type="Pfam" id="PF00324">
    <property type="entry name" value="AA_permease"/>
    <property type="match status" value="1"/>
</dbReference>
<dbReference type="HOGENOM" id="CLU_007946_5_1_1"/>
<dbReference type="EMBL" id="GL376608">
    <property type="status" value="NOT_ANNOTATED_CDS"/>
    <property type="molecule type" value="Genomic_DNA"/>
</dbReference>
<evidence type="ECO:0000256" key="2">
    <source>
        <dbReference type="ARBA" id="ARBA00022692"/>
    </source>
</evidence>
<feature type="transmembrane region" description="Helical" evidence="6">
    <location>
        <begin position="191"/>
        <end position="209"/>
    </location>
</feature>
<accession>K3X4Z5</accession>
<feature type="transmembrane region" description="Helical" evidence="6">
    <location>
        <begin position="295"/>
        <end position="318"/>
    </location>
</feature>
<dbReference type="PANTHER" id="PTHR42770">
    <property type="entry name" value="AMINO ACID TRANSPORTER-RELATED"/>
    <property type="match status" value="1"/>
</dbReference>
<dbReference type="eggNOG" id="ENOG502SV8Z">
    <property type="taxonomic scope" value="Eukaryota"/>
</dbReference>
<keyword evidence="4 6" id="KW-0472">Membrane</keyword>
<feature type="transmembrane region" description="Helical" evidence="6">
    <location>
        <begin position="464"/>
        <end position="483"/>
    </location>
</feature>
<dbReference type="InterPro" id="IPR004841">
    <property type="entry name" value="AA-permease/SLC12A_dom"/>
</dbReference>
<evidence type="ECO:0000256" key="1">
    <source>
        <dbReference type="ARBA" id="ARBA00004141"/>
    </source>
</evidence>
<keyword evidence="3 6" id="KW-1133">Transmembrane helix</keyword>
<dbReference type="GO" id="GO:0055085">
    <property type="term" value="P:transmembrane transport"/>
    <property type="evidence" value="ECO:0007669"/>
    <property type="project" value="InterPro"/>
</dbReference>
<organism evidence="8 9">
    <name type="scientific">Globisporangium ultimum (strain ATCC 200006 / CBS 805.95 / DAOM BR144)</name>
    <name type="common">Pythium ultimum</name>
    <dbReference type="NCBI Taxonomy" id="431595"/>
    <lineage>
        <taxon>Eukaryota</taxon>
        <taxon>Sar</taxon>
        <taxon>Stramenopiles</taxon>
        <taxon>Oomycota</taxon>
        <taxon>Peronosporomycetes</taxon>
        <taxon>Pythiales</taxon>
        <taxon>Pythiaceae</taxon>
        <taxon>Globisporangium</taxon>
    </lineage>
</organism>
<keyword evidence="9" id="KW-1185">Reference proteome</keyword>
<dbReference type="PANTHER" id="PTHR42770:SF7">
    <property type="entry name" value="MEMBRANE PROTEIN"/>
    <property type="match status" value="1"/>
</dbReference>
<comment type="subcellular location">
    <subcellularLocation>
        <location evidence="1">Membrane</location>
        <topology evidence="1">Multi-pass membrane protein</topology>
    </subcellularLocation>
</comment>
<feature type="transmembrane region" description="Helical" evidence="6">
    <location>
        <begin position="489"/>
        <end position="508"/>
    </location>
</feature>
<dbReference type="AlphaFoldDB" id="K3X4Z5"/>
<reference evidence="9" key="2">
    <citation type="submission" date="2010-04" db="EMBL/GenBank/DDBJ databases">
        <authorList>
            <person name="Buell R."/>
            <person name="Hamilton J."/>
            <person name="Hostetler J."/>
        </authorList>
    </citation>
    <scope>NUCLEOTIDE SEQUENCE [LARGE SCALE GENOMIC DNA]</scope>
    <source>
        <strain evidence="9">DAOM:BR144</strain>
    </source>
</reference>
<keyword evidence="2 6" id="KW-0812">Transmembrane</keyword>